<proteinExistence type="predicted"/>
<dbReference type="AlphaFoldDB" id="A0A5S9F2L4"/>
<name>A0A5S9F2L4_UABAM</name>
<dbReference type="PROSITE" id="PS51257">
    <property type="entry name" value="PROKAR_LIPOPROTEIN"/>
    <property type="match status" value="1"/>
</dbReference>
<dbReference type="Proteomes" id="UP000326354">
    <property type="component" value="Chromosome"/>
</dbReference>
<evidence type="ECO:0000313" key="4">
    <source>
        <dbReference type="EMBL" id="BBM83371.1"/>
    </source>
</evidence>
<sequence length="200" mass="23766">MVRLRKKSKFYLYALFVCLLFGTGCNTSRNLSKNPPSYYGGFEEAVNFTQTHHFLERNRLGLGEEPLKNLPLLLLFPHYLVFYTVVFMPGLVDIPLSAVGDTVTLPLVFFERSYQAEKEQTKLEMQKKTKVNPKYKTENFTYKSLWEEEYSLTQREIKMLHNKITKMKKNKQDYSNEQNRLEKYKNRLKQLKKIIQNNDE</sequence>
<dbReference type="EMBL" id="AP019860">
    <property type="protein sequence ID" value="BBM83371.1"/>
    <property type="molecule type" value="Genomic_DNA"/>
</dbReference>
<feature type="coiled-coil region" evidence="1">
    <location>
        <begin position="157"/>
        <end position="194"/>
    </location>
</feature>
<keyword evidence="2" id="KW-0812">Transmembrane</keyword>
<protein>
    <recommendedName>
        <fullName evidence="6">Lipoprotein</fullName>
    </recommendedName>
</protein>
<organism evidence="4 5">
    <name type="scientific">Uabimicrobium amorphum</name>
    <dbReference type="NCBI Taxonomy" id="2596890"/>
    <lineage>
        <taxon>Bacteria</taxon>
        <taxon>Pseudomonadati</taxon>
        <taxon>Planctomycetota</taxon>
        <taxon>Candidatus Uabimicrobiia</taxon>
        <taxon>Candidatus Uabimicrobiales</taxon>
        <taxon>Candidatus Uabimicrobiaceae</taxon>
        <taxon>Candidatus Uabimicrobium</taxon>
    </lineage>
</organism>
<keyword evidence="2" id="KW-1133">Transmembrane helix</keyword>
<evidence type="ECO:0000256" key="1">
    <source>
        <dbReference type="SAM" id="Coils"/>
    </source>
</evidence>
<feature type="transmembrane region" description="Helical" evidence="2">
    <location>
        <begin position="70"/>
        <end position="92"/>
    </location>
</feature>
<evidence type="ECO:0000256" key="2">
    <source>
        <dbReference type="SAM" id="Phobius"/>
    </source>
</evidence>
<evidence type="ECO:0000256" key="3">
    <source>
        <dbReference type="SAM" id="SignalP"/>
    </source>
</evidence>
<accession>A0A5S9F2L4</accession>
<evidence type="ECO:0008006" key="6">
    <source>
        <dbReference type="Google" id="ProtNLM"/>
    </source>
</evidence>
<dbReference type="KEGG" id="uam:UABAM_01723"/>
<keyword evidence="5" id="KW-1185">Reference proteome</keyword>
<keyword evidence="2" id="KW-0472">Membrane</keyword>
<feature type="chain" id="PRO_5025025658" description="Lipoprotein" evidence="3">
    <location>
        <begin position="28"/>
        <end position="200"/>
    </location>
</feature>
<keyword evidence="1" id="KW-0175">Coiled coil</keyword>
<keyword evidence="3" id="KW-0732">Signal</keyword>
<reference evidence="4 5" key="1">
    <citation type="submission" date="2019-08" db="EMBL/GenBank/DDBJ databases">
        <title>Complete genome sequence of Candidatus Uab amorphum.</title>
        <authorList>
            <person name="Shiratori T."/>
            <person name="Suzuki S."/>
            <person name="Kakizawa Y."/>
            <person name="Ishida K."/>
        </authorList>
    </citation>
    <scope>NUCLEOTIDE SEQUENCE [LARGE SCALE GENOMIC DNA]</scope>
    <source>
        <strain evidence="4 5">SRT547</strain>
    </source>
</reference>
<feature type="signal peptide" evidence="3">
    <location>
        <begin position="1"/>
        <end position="27"/>
    </location>
</feature>
<gene>
    <name evidence="4" type="ORF">UABAM_01723</name>
</gene>
<evidence type="ECO:0000313" key="5">
    <source>
        <dbReference type="Proteomes" id="UP000326354"/>
    </source>
</evidence>